<dbReference type="InterPro" id="IPR011598">
    <property type="entry name" value="bHLH_dom"/>
</dbReference>
<dbReference type="HOGENOM" id="CLU_552283_0_0_1"/>
<feature type="compositionally biased region" description="Low complexity" evidence="2">
    <location>
        <begin position="186"/>
        <end position="207"/>
    </location>
</feature>
<protein>
    <submittedName>
        <fullName evidence="4">Phlebovirus nonstructural domain-containing protein</fullName>
    </submittedName>
</protein>
<feature type="coiled-coil region" evidence="1">
    <location>
        <begin position="117"/>
        <end position="154"/>
    </location>
</feature>
<dbReference type="EMBL" id="AFRT01001591">
    <property type="protein sequence ID" value="ELU39899.1"/>
    <property type="molecule type" value="Genomic_DNA"/>
</dbReference>
<feature type="domain" description="BHLH" evidence="3">
    <location>
        <begin position="77"/>
        <end position="127"/>
    </location>
</feature>
<evidence type="ECO:0000313" key="4">
    <source>
        <dbReference type="EMBL" id="ELU39899.1"/>
    </source>
</evidence>
<dbReference type="OrthoDB" id="3208989at2759"/>
<dbReference type="GO" id="GO:0046983">
    <property type="term" value="F:protein dimerization activity"/>
    <property type="evidence" value="ECO:0007669"/>
    <property type="project" value="InterPro"/>
</dbReference>
<dbReference type="SUPFAM" id="SSF47459">
    <property type="entry name" value="HLH, helix-loop-helix DNA-binding domain"/>
    <property type="match status" value="1"/>
</dbReference>
<gene>
    <name evidence="4" type="ORF">AG1IA_06073</name>
</gene>
<dbReference type="Gene3D" id="4.10.280.10">
    <property type="entry name" value="Helix-loop-helix DNA-binding domain"/>
    <property type="match status" value="1"/>
</dbReference>
<dbReference type="AlphaFoldDB" id="L8WU77"/>
<evidence type="ECO:0000259" key="3">
    <source>
        <dbReference type="PROSITE" id="PS50888"/>
    </source>
</evidence>
<dbReference type="PROSITE" id="PS50888">
    <property type="entry name" value="BHLH"/>
    <property type="match status" value="1"/>
</dbReference>
<name>L8WU77_THACA</name>
<organism evidence="4 5">
    <name type="scientific">Thanatephorus cucumeris (strain AG1-IA)</name>
    <name type="common">Rice sheath blight fungus</name>
    <name type="synonym">Rhizoctonia solani</name>
    <dbReference type="NCBI Taxonomy" id="983506"/>
    <lineage>
        <taxon>Eukaryota</taxon>
        <taxon>Fungi</taxon>
        <taxon>Dikarya</taxon>
        <taxon>Basidiomycota</taxon>
        <taxon>Agaricomycotina</taxon>
        <taxon>Agaricomycetes</taxon>
        <taxon>Cantharellales</taxon>
        <taxon>Ceratobasidiaceae</taxon>
        <taxon>Rhizoctonia</taxon>
        <taxon>Rhizoctonia solani AG-1</taxon>
    </lineage>
</organism>
<sequence>MSLSTPAAAALPRTQRLCRLPSSARRTASVVPTRLHPSRSPQTRIQRTSRTSAYTYTMTNPIGCSPPPSILRQRQEDARLIRCDAEQQRRNELGKGYDRLRSVLNRGDERLSKYRVVERATARVVQLRDQNDRMEDELRRKQELIRDLNRLASSTSPLPCALAHRPCRANEQLMLEASGAAPLLVSSPQASSPSSGRPGSSSHTSVSAFGVGQPGHAHDRSSSLPTPPHTYTGLQHPPDPTGEFGHPSYSKADTFAYNPGTLEADPHLYPPEFYAAAPHGLGIPRSESPGHLHHFLSPDDQAHWSNDWNATGSGLPGTFTDITSTSAGFTTSSSAYVPANKPAGGGDLQSYILLVRVRQSTRDVLSARWNRREVEQGGWGAGNDSRTSYRSRPGHLAGAGPREKSLQNYLLCSLFPPRAMGIIQPRLSSGGDYNWVQPNVPSVRRSDEQERMAGVSEKESDPIPVNELFRTRFGLVRDTVKTLGLITVISSRYA</sequence>
<dbReference type="InterPro" id="IPR036638">
    <property type="entry name" value="HLH_DNA-bd_sf"/>
</dbReference>
<dbReference type="STRING" id="983506.L8WU77"/>
<evidence type="ECO:0000256" key="1">
    <source>
        <dbReference type="SAM" id="Coils"/>
    </source>
</evidence>
<keyword evidence="5" id="KW-1185">Reference proteome</keyword>
<evidence type="ECO:0000313" key="5">
    <source>
        <dbReference type="Proteomes" id="UP000011668"/>
    </source>
</evidence>
<dbReference type="Proteomes" id="UP000011668">
    <property type="component" value="Unassembled WGS sequence"/>
</dbReference>
<accession>L8WU77</accession>
<keyword evidence="1" id="KW-0175">Coiled coil</keyword>
<evidence type="ECO:0000256" key="2">
    <source>
        <dbReference type="SAM" id="MobiDB-lite"/>
    </source>
</evidence>
<proteinExistence type="predicted"/>
<feature type="region of interest" description="Disordered" evidence="2">
    <location>
        <begin position="185"/>
        <end position="252"/>
    </location>
</feature>
<reference evidence="4 5" key="1">
    <citation type="journal article" date="2013" name="Nat. Commun.">
        <title>The evolution and pathogenic mechanisms of the rice sheath blight pathogen.</title>
        <authorList>
            <person name="Zheng A."/>
            <person name="Lin R."/>
            <person name="Xu L."/>
            <person name="Qin P."/>
            <person name="Tang C."/>
            <person name="Ai P."/>
            <person name="Zhang D."/>
            <person name="Liu Y."/>
            <person name="Sun Z."/>
            <person name="Feng H."/>
            <person name="Wang Y."/>
            <person name="Chen Y."/>
            <person name="Liang X."/>
            <person name="Fu R."/>
            <person name="Li Q."/>
            <person name="Zhang J."/>
            <person name="Yu X."/>
            <person name="Xie Z."/>
            <person name="Ding L."/>
            <person name="Guan P."/>
            <person name="Tang J."/>
            <person name="Liang Y."/>
            <person name="Wang S."/>
            <person name="Deng Q."/>
            <person name="Li S."/>
            <person name="Zhu J."/>
            <person name="Wang L."/>
            <person name="Liu H."/>
            <person name="Li P."/>
        </authorList>
    </citation>
    <scope>NUCLEOTIDE SEQUENCE [LARGE SCALE GENOMIC DNA]</scope>
    <source>
        <strain evidence="5">AG-1 IA</strain>
    </source>
</reference>
<comment type="caution">
    <text evidence="4">The sequence shown here is derived from an EMBL/GenBank/DDBJ whole genome shotgun (WGS) entry which is preliminary data.</text>
</comment>
<feature type="region of interest" description="Disordered" evidence="2">
    <location>
        <begin position="376"/>
        <end position="401"/>
    </location>
</feature>